<accession>A0AAD6S1H3</accession>
<proteinExistence type="predicted"/>
<dbReference type="EMBL" id="JARJCM010000333">
    <property type="protein sequence ID" value="KAJ7018581.1"/>
    <property type="molecule type" value="Genomic_DNA"/>
</dbReference>
<dbReference type="AlphaFoldDB" id="A0AAD6S1H3"/>
<keyword evidence="2" id="KW-1185">Reference proteome</keyword>
<dbReference type="Proteomes" id="UP001218188">
    <property type="component" value="Unassembled WGS sequence"/>
</dbReference>
<reference evidence="1" key="1">
    <citation type="submission" date="2023-03" db="EMBL/GenBank/DDBJ databases">
        <title>Massive genome expansion in bonnet fungi (Mycena s.s.) driven by repeated elements and novel gene families across ecological guilds.</title>
        <authorList>
            <consortium name="Lawrence Berkeley National Laboratory"/>
            <person name="Harder C.B."/>
            <person name="Miyauchi S."/>
            <person name="Viragh M."/>
            <person name="Kuo A."/>
            <person name="Thoen E."/>
            <person name="Andreopoulos B."/>
            <person name="Lu D."/>
            <person name="Skrede I."/>
            <person name="Drula E."/>
            <person name="Henrissat B."/>
            <person name="Morin E."/>
            <person name="Kohler A."/>
            <person name="Barry K."/>
            <person name="LaButti K."/>
            <person name="Morin E."/>
            <person name="Salamov A."/>
            <person name="Lipzen A."/>
            <person name="Mereny Z."/>
            <person name="Hegedus B."/>
            <person name="Baldrian P."/>
            <person name="Stursova M."/>
            <person name="Weitz H."/>
            <person name="Taylor A."/>
            <person name="Grigoriev I.V."/>
            <person name="Nagy L.G."/>
            <person name="Martin F."/>
            <person name="Kauserud H."/>
        </authorList>
    </citation>
    <scope>NUCLEOTIDE SEQUENCE</scope>
    <source>
        <strain evidence="1">CBHHK200</strain>
    </source>
</reference>
<protein>
    <submittedName>
        <fullName evidence="1">Uncharacterized protein</fullName>
    </submittedName>
</protein>
<sequence>MAEISGLIISQRHVAPPRRPRALPARLAAYTALFRSFPPSAHSPLQQRHLQRRVPIRKKDLNLKSAMMACALMRPEDVSIWLRWAVSSASASPPTPAFHLFAIPITFISQPRQNGGAFAYSFNLPLCAREHHSWLPRSHRTQSYFPLRDGSFVKGFILIRCVHFEWMAARDKRRTLRECAWVPCLHARARAHFSAQIWDCDCAAGPVRVLLFGHTISFGASARLHPRRATDLLILHLSGSSGMRIEVTPPPFPSPPAFVLPLTLTISLPFISFPFTSIAMSCSLSPVRACIGLVYGLVRARTRTVGGRAYAPRRDVLRYLSWVGLNEVTSVIVCQERLALNPIV</sequence>
<gene>
    <name evidence="1" type="ORF">C8F04DRAFT_1277500</name>
</gene>
<comment type="caution">
    <text evidence="1">The sequence shown here is derived from an EMBL/GenBank/DDBJ whole genome shotgun (WGS) entry which is preliminary data.</text>
</comment>
<name>A0AAD6S1H3_9AGAR</name>
<organism evidence="1 2">
    <name type="scientific">Mycena alexandri</name>
    <dbReference type="NCBI Taxonomy" id="1745969"/>
    <lineage>
        <taxon>Eukaryota</taxon>
        <taxon>Fungi</taxon>
        <taxon>Dikarya</taxon>
        <taxon>Basidiomycota</taxon>
        <taxon>Agaricomycotina</taxon>
        <taxon>Agaricomycetes</taxon>
        <taxon>Agaricomycetidae</taxon>
        <taxon>Agaricales</taxon>
        <taxon>Marasmiineae</taxon>
        <taxon>Mycenaceae</taxon>
        <taxon>Mycena</taxon>
    </lineage>
</organism>
<evidence type="ECO:0000313" key="1">
    <source>
        <dbReference type="EMBL" id="KAJ7018581.1"/>
    </source>
</evidence>
<evidence type="ECO:0000313" key="2">
    <source>
        <dbReference type="Proteomes" id="UP001218188"/>
    </source>
</evidence>